<comment type="subcellular location">
    <subcellularLocation>
        <location evidence="2">Cytoplasm</location>
    </subcellularLocation>
</comment>
<dbReference type="EC" id="3.1.1.-" evidence="2"/>
<dbReference type="HAMAP" id="MF_00518">
    <property type="entry name" value="Deacylase_Dtd"/>
    <property type="match status" value="1"/>
</dbReference>
<dbReference type="Pfam" id="PF02580">
    <property type="entry name" value="Tyr_Deacylase"/>
    <property type="match status" value="1"/>
</dbReference>
<proteinExistence type="inferred from homology"/>
<dbReference type="InterPro" id="IPR003732">
    <property type="entry name" value="Daa-tRNA_deacyls_DTD"/>
</dbReference>
<dbReference type="GO" id="GO:0000049">
    <property type="term" value="F:tRNA binding"/>
    <property type="evidence" value="ECO:0007669"/>
    <property type="project" value="UniProtKB-UniRule"/>
</dbReference>
<dbReference type="InterPro" id="IPR023509">
    <property type="entry name" value="DTD-like_sf"/>
</dbReference>
<dbReference type="GO" id="GO:0043908">
    <property type="term" value="F:Ser(Gly)-tRNA(Ala) hydrolase activity"/>
    <property type="evidence" value="ECO:0007669"/>
    <property type="project" value="UniProtKB-UniRule"/>
</dbReference>
<dbReference type="KEGG" id="anf:AQPE_2336"/>
<accession>A0A5K7S9N9</accession>
<evidence type="ECO:0000256" key="1">
    <source>
        <dbReference type="ARBA" id="ARBA00009673"/>
    </source>
</evidence>
<dbReference type="AlphaFoldDB" id="A0A5K7S9N9"/>
<evidence type="ECO:0000313" key="4">
    <source>
        <dbReference type="Proteomes" id="UP001193389"/>
    </source>
</evidence>
<dbReference type="EMBL" id="AP018694">
    <property type="protein sequence ID" value="BBE18176.1"/>
    <property type="molecule type" value="Genomic_DNA"/>
</dbReference>
<feature type="short sequence motif" description="Gly-cisPro motif, important for rejection of L-amino acids" evidence="2">
    <location>
        <begin position="139"/>
        <end position="140"/>
    </location>
</feature>
<keyword evidence="2" id="KW-0378">Hydrolase</keyword>
<sequence length="152" mass="16818">MRLVIQRVSSASVEVEEFVVSEIETGLLILAGIEEADTTEDIEYLVKKTCQLRIFNDAEGVMNLDVQEIGGKIIVVSQFTLHASTKKGNRPSYIRAARPETAIPLYEQLIDAFKKVLGNKKVGTGIFGADMQVYLVNDGPVTIILDSKNRDF</sequence>
<comment type="subunit">
    <text evidence="2">Homodimer.</text>
</comment>
<protein>
    <recommendedName>
        <fullName evidence="2">D-aminoacyl-tRNA deacylase</fullName>
        <shortName evidence="2">DTD</shortName>
        <ecNumber evidence="2">3.1.1.96</ecNumber>
    </recommendedName>
    <alternativeName>
        <fullName evidence="2">Gly-tRNA(Ala) deacylase</fullName>
        <ecNumber evidence="2">3.1.1.-</ecNumber>
    </alternativeName>
</protein>
<dbReference type="FunFam" id="3.50.80.10:FF:000001">
    <property type="entry name" value="D-aminoacyl-tRNA deacylase"/>
    <property type="match status" value="1"/>
</dbReference>
<dbReference type="PANTHER" id="PTHR10472:SF5">
    <property type="entry name" value="D-AMINOACYL-TRNA DEACYLASE 1"/>
    <property type="match status" value="1"/>
</dbReference>
<evidence type="ECO:0000313" key="3">
    <source>
        <dbReference type="EMBL" id="BBE18176.1"/>
    </source>
</evidence>
<comment type="catalytic activity">
    <reaction evidence="2">
        <text>glycyl-tRNA(Ala) + H2O = tRNA(Ala) + glycine + H(+)</text>
        <dbReference type="Rhea" id="RHEA:53744"/>
        <dbReference type="Rhea" id="RHEA-COMP:9657"/>
        <dbReference type="Rhea" id="RHEA-COMP:13640"/>
        <dbReference type="ChEBI" id="CHEBI:15377"/>
        <dbReference type="ChEBI" id="CHEBI:15378"/>
        <dbReference type="ChEBI" id="CHEBI:57305"/>
        <dbReference type="ChEBI" id="CHEBI:78442"/>
        <dbReference type="ChEBI" id="CHEBI:78522"/>
    </reaction>
</comment>
<comment type="catalytic activity">
    <reaction evidence="2">
        <text>a D-aminoacyl-tRNA + H2O = a tRNA + a D-alpha-amino acid + H(+)</text>
        <dbReference type="Rhea" id="RHEA:13953"/>
        <dbReference type="Rhea" id="RHEA-COMP:10123"/>
        <dbReference type="Rhea" id="RHEA-COMP:10124"/>
        <dbReference type="ChEBI" id="CHEBI:15377"/>
        <dbReference type="ChEBI" id="CHEBI:15378"/>
        <dbReference type="ChEBI" id="CHEBI:59871"/>
        <dbReference type="ChEBI" id="CHEBI:78442"/>
        <dbReference type="ChEBI" id="CHEBI:79333"/>
        <dbReference type="EC" id="3.1.1.96"/>
    </reaction>
</comment>
<dbReference type="GO" id="GO:0005737">
    <property type="term" value="C:cytoplasm"/>
    <property type="evidence" value="ECO:0007669"/>
    <property type="project" value="UniProtKB-SubCell"/>
</dbReference>
<comment type="domain">
    <text evidence="2">A Gly-cisPro motif from one monomer fits into the active site of the other monomer to allow specific chiral rejection of L-amino acids.</text>
</comment>
<reference evidence="3" key="1">
    <citation type="journal article" date="2020" name="Int. J. Syst. Evol. Microbiol.">
        <title>Aquipluma nitroreducens gen. nov. sp. nov., a novel facultatively anaerobic bacterium isolated from a freshwater lake.</title>
        <authorList>
            <person name="Watanabe M."/>
            <person name="Kojima H."/>
            <person name="Fukui M."/>
        </authorList>
    </citation>
    <scope>NUCLEOTIDE SEQUENCE</scope>
    <source>
        <strain evidence="3">MeG22</strain>
    </source>
</reference>
<comment type="similarity">
    <text evidence="1 2">Belongs to the DTD family.</text>
</comment>
<dbReference type="GO" id="GO:0051500">
    <property type="term" value="F:D-tyrosyl-tRNA(Tyr) deacylase activity"/>
    <property type="evidence" value="ECO:0007669"/>
    <property type="project" value="TreeGrafter"/>
</dbReference>
<dbReference type="RefSeq" id="WP_318351104.1">
    <property type="nucleotide sequence ID" value="NZ_AP018694.1"/>
</dbReference>
<keyword evidence="2" id="KW-0963">Cytoplasm</keyword>
<dbReference type="NCBIfam" id="TIGR00256">
    <property type="entry name" value="D-aminoacyl-tRNA deacylase"/>
    <property type="match status" value="1"/>
</dbReference>
<dbReference type="GO" id="GO:0019478">
    <property type="term" value="P:D-amino acid catabolic process"/>
    <property type="evidence" value="ECO:0007669"/>
    <property type="project" value="UniProtKB-UniRule"/>
</dbReference>
<keyword evidence="2" id="KW-0694">RNA-binding</keyword>
<keyword evidence="4" id="KW-1185">Reference proteome</keyword>
<dbReference type="PANTHER" id="PTHR10472">
    <property type="entry name" value="D-TYROSYL-TRNA TYR DEACYLASE"/>
    <property type="match status" value="1"/>
</dbReference>
<comment type="function">
    <text evidence="2">An aminoacyl-tRNA editing enzyme that deacylates mischarged D-aminoacyl-tRNAs. Also deacylates mischarged glycyl-tRNA(Ala), protecting cells against glycine mischarging by AlaRS. Acts via tRNA-based rather than protein-based catalysis; rejects L-amino acids rather than detecting D-amino acids in the active site. By recycling D-aminoacyl-tRNA to D-amino acids and free tRNA molecules, this enzyme counteracts the toxicity associated with the formation of D-aminoacyl-tRNA entities in vivo and helps enforce protein L-homochirality.</text>
</comment>
<dbReference type="GO" id="GO:0106026">
    <property type="term" value="F:Gly-tRNA(Ala) deacylase activity"/>
    <property type="evidence" value="ECO:0007669"/>
    <property type="project" value="UniProtKB-UniRule"/>
</dbReference>
<dbReference type="Gene3D" id="3.50.80.10">
    <property type="entry name" value="D-tyrosyl-tRNA(Tyr) deacylase"/>
    <property type="match status" value="1"/>
</dbReference>
<dbReference type="EC" id="3.1.1.96" evidence="2"/>
<evidence type="ECO:0000256" key="2">
    <source>
        <dbReference type="HAMAP-Rule" id="MF_00518"/>
    </source>
</evidence>
<keyword evidence="2" id="KW-0820">tRNA-binding</keyword>
<gene>
    <name evidence="2" type="primary">dtd</name>
    <name evidence="3" type="ORF">AQPE_2336</name>
</gene>
<organism evidence="3 4">
    <name type="scientific">Aquipluma nitroreducens</name>
    <dbReference type="NCBI Taxonomy" id="2010828"/>
    <lineage>
        <taxon>Bacteria</taxon>
        <taxon>Pseudomonadati</taxon>
        <taxon>Bacteroidota</taxon>
        <taxon>Bacteroidia</taxon>
        <taxon>Marinilabiliales</taxon>
        <taxon>Prolixibacteraceae</taxon>
        <taxon>Aquipluma</taxon>
    </lineage>
</organism>
<dbReference type="SUPFAM" id="SSF69500">
    <property type="entry name" value="DTD-like"/>
    <property type="match status" value="1"/>
</dbReference>
<name>A0A5K7S9N9_9BACT</name>
<dbReference type="Proteomes" id="UP001193389">
    <property type="component" value="Chromosome"/>
</dbReference>